<dbReference type="PANTHER" id="PTHR45648:SF22">
    <property type="entry name" value="GDSL LIPASE_ACYLHYDROLASE FAMILY PROTEIN (AFU_ORTHOLOGUE AFUA_4G14700)"/>
    <property type="match status" value="1"/>
</dbReference>
<comment type="caution">
    <text evidence="3">The sequence shown here is derived from an EMBL/GenBank/DDBJ whole genome shotgun (WGS) entry which is preliminary data.</text>
</comment>
<organism evidence="3 4">
    <name type="scientific">Olpidium bornovanus</name>
    <dbReference type="NCBI Taxonomy" id="278681"/>
    <lineage>
        <taxon>Eukaryota</taxon>
        <taxon>Fungi</taxon>
        <taxon>Fungi incertae sedis</taxon>
        <taxon>Olpidiomycota</taxon>
        <taxon>Olpidiomycotina</taxon>
        <taxon>Olpidiomycetes</taxon>
        <taxon>Olpidiales</taxon>
        <taxon>Olpidiaceae</taxon>
        <taxon>Olpidium</taxon>
    </lineage>
</organism>
<reference evidence="3 4" key="1">
    <citation type="journal article" name="Sci. Rep.">
        <title>Genome-scale phylogenetic analyses confirm Olpidium as the closest living zoosporic fungus to the non-flagellated, terrestrial fungi.</title>
        <authorList>
            <person name="Chang Y."/>
            <person name="Rochon D."/>
            <person name="Sekimoto S."/>
            <person name="Wang Y."/>
            <person name="Chovatia M."/>
            <person name="Sandor L."/>
            <person name="Salamov A."/>
            <person name="Grigoriev I.V."/>
            <person name="Stajich J.E."/>
            <person name="Spatafora J.W."/>
        </authorList>
    </citation>
    <scope>NUCLEOTIDE SEQUENCE [LARGE SCALE GENOMIC DNA]</scope>
    <source>
        <strain evidence="3">S191</strain>
    </source>
</reference>
<dbReference type="Gene3D" id="3.40.50.1110">
    <property type="entry name" value="SGNH hydrolase"/>
    <property type="match status" value="1"/>
</dbReference>
<dbReference type="PANTHER" id="PTHR45648">
    <property type="entry name" value="GDSL LIPASE/ACYLHYDROLASE FAMILY PROTEIN (AFU_ORTHOLOGUE AFUA_4G14700)"/>
    <property type="match status" value="1"/>
</dbReference>
<evidence type="ECO:0000313" key="4">
    <source>
        <dbReference type="Proteomes" id="UP000673691"/>
    </source>
</evidence>
<sequence length="414" mass="43418">MVFPSPPPGGQPGNSVCAKARAGAQTVFVPDALPRVPFCRPLSPVSARGKEEEDEDEGPLQKTYLRGLAASRQKKPMAARAFFLFAVVALTAAFAAALPAGLDPAPPTPPVASPRSLVVLGDSLSDDGNTFRLTNGTWPPSPPYARGVFSDGPVWAQVTADLLGVRLDSAAYGGATTDNRVVVGKTGPGSNVTVPSVSEQADTVFGAGGSEQAEAPARGGACRALAVFAGGNDLYFDGSATGAAAAARLVGVVASVGDVRSCRLPTLIFELPPLEAVPALAGQAELKEKVGRFSREFNAALRKELARANLAAAGACKQVRIFPTFEFFKEASARFPDSRSACLNTTTMIPCDRPDQHVFWDQFHFSTAFGAFLGAAVRNHLWYGQISAQDSVSRVIKGRRPCLTVRSLIFSTAP</sequence>
<dbReference type="OrthoDB" id="1600564at2759"/>
<dbReference type="AlphaFoldDB" id="A0A8H7ZN33"/>
<accession>A0A8H7ZN33</accession>
<keyword evidence="4" id="KW-1185">Reference proteome</keyword>
<name>A0A8H7ZN33_9FUNG</name>
<dbReference type="Pfam" id="PF00657">
    <property type="entry name" value="Lipase_GDSL"/>
    <property type="match status" value="1"/>
</dbReference>
<keyword evidence="2" id="KW-0812">Transmembrane</keyword>
<dbReference type="InterPro" id="IPR051058">
    <property type="entry name" value="GDSL_Est/Lipase"/>
</dbReference>
<keyword evidence="2" id="KW-0472">Membrane</keyword>
<dbReference type="SUPFAM" id="SSF52266">
    <property type="entry name" value="SGNH hydrolase"/>
    <property type="match status" value="1"/>
</dbReference>
<evidence type="ECO:0000313" key="3">
    <source>
        <dbReference type="EMBL" id="KAG5456147.1"/>
    </source>
</evidence>
<keyword evidence="2" id="KW-1133">Transmembrane helix</keyword>
<gene>
    <name evidence="3" type="ORF">BJ554DRAFT_4194</name>
</gene>
<dbReference type="InterPro" id="IPR036514">
    <property type="entry name" value="SGNH_hydro_sf"/>
</dbReference>
<protein>
    <submittedName>
        <fullName evidence="3">Uncharacterized protein</fullName>
    </submittedName>
</protein>
<keyword evidence="1" id="KW-0378">Hydrolase</keyword>
<dbReference type="GO" id="GO:0016788">
    <property type="term" value="F:hydrolase activity, acting on ester bonds"/>
    <property type="evidence" value="ECO:0007669"/>
    <property type="project" value="InterPro"/>
</dbReference>
<proteinExistence type="predicted"/>
<dbReference type="Proteomes" id="UP000673691">
    <property type="component" value="Unassembled WGS sequence"/>
</dbReference>
<dbReference type="InterPro" id="IPR001087">
    <property type="entry name" value="GDSL"/>
</dbReference>
<feature type="transmembrane region" description="Helical" evidence="2">
    <location>
        <begin position="81"/>
        <end position="102"/>
    </location>
</feature>
<evidence type="ECO:0000256" key="1">
    <source>
        <dbReference type="ARBA" id="ARBA00022801"/>
    </source>
</evidence>
<evidence type="ECO:0000256" key="2">
    <source>
        <dbReference type="SAM" id="Phobius"/>
    </source>
</evidence>
<dbReference type="EMBL" id="JAEFCI010012199">
    <property type="protein sequence ID" value="KAG5456147.1"/>
    <property type="molecule type" value="Genomic_DNA"/>
</dbReference>